<comment type="caution">
    <text evidence="6">The sequence shown here is derived from an EMBL/GenBank/DDBJ whole genome shotgun (WGS) entry which is preliminary data.</text>
</comment>
<evidence type="ECO:0000256" key="3">
    <source>
        <dbReference type="HAMAP-Rule" id="MF_02038"/>
    </source>
</evidence>
<name>A0ABS2KPC6_9NOCA</name>
<evidence type="ECO:0000256" key="1">
    <source>
        <dbReference type="ARBA" id="ARBA00001933"/>
    </source>
</evidence>
<dbReference type="Proteomes" id="UP000703038">
    <property type="component" value="Unassembled WGS sequence"/>
</dbReference>
<feature type="domain" description="Aminotransferase class V" evidence="5">
    <location>
        <begin position="26"/>
        <end position="388"/>
    </location>
</feature>
<evidence type="ECO:0000256" key="4">
    <source>
        <dbReference type="RuleBase" id="RU004504"/>
    </source>
</evidence>
<comment type="similarity">
    <text evidence="3">Belongs to the class-V pyridoxal-phosphate-dependent aminotransferase family. EgtE subfamily.</text>
</comment>
<dbReference type="InterPro" id="IPR027563">
    <property type="entry name" value="EgtE"/>
</dbReference>
<comment type="function">
    <text evidence="3">Probably catalyzes the conversion of hercynylcysteine sulfoxide to ergothioneine.</text>
</comment>
<sequence>MNATPETDTVDVLAARADTPAAEHGVFLDSAGSSLPPQRVVETVVGHLRREAEVGGYRAARERSEDLAAVRTSVETLIGAPTGTVALSDSATRAWCDFFYAVPLSPGDRILVSTVEYATNAIAALQRARATGAVVDTIPVDPSGRIDLEALERMMDDRVALVSLVHAPTNGGLLNPVREIVDLAHRHGALVLLDACQSVGQIALDVDELGVDALSGTGRKWLRGPRGTGFLHIAPSVLDTLEPRSLDLHSASWTGPDSYTVADDARRFETWEHDVAARLGLGAAVDLLLELGPSAVEAAVRARAERLRNALAEVRGIAVHDLGEHHTGIVTFTVEGVAPAAVKDALADRDVTVSVSPASSTLLDMTARGLDSLVRASPHYFLTLDQIDHAVDECRALTSQR</sequence>
<dbReference type="InterPro" id="IPR015422">
    <property type="entry name" value="PyrdxlP-dep_Trfase_small"/>
</dbReference>
<dbReference type="Pfam" id="PF00266">
    <property type="entry name" value="Aminotran_5"/>
    <property type="match status" value="1"/>
</dbReference>
<comment type="catalytic activity">
    <reaction evidence="3">
        <text>S-(hercyn-2-yl)-L-cysteine S-oxide + AH2 + H(+) = ergothioneine + pyruvate + A + NH4(+)</text>
        <dbReference type="Rhea" id="RHEA:42688"/>
        <dbReference type="ChEBI" id="CHEBI:13193"/>
        <dbReference type="ChEBI" id="CHEBI:15361"/>
        <dbReference type="ChEBI" id="CHEBI:15378"/>
        <dbReference type="ChEBI" id="CHEBI:17499"/>
        <dbReference type="ChEBI" id="CHEBI:28938"/>
        <dbReference type="ChEBI" id="CHEBI:82706"/>
        <dbReference type="ChEBI" id="CHEBI:134344"/>
    </reaction>
</comment>
<feature type="modified residue" description="N6-(pyridoxal phosphate)lysine" evidence="3">
    <location>
        <position position="220"/>
    </location>
</feature>
<dbReference type="SUPFAM" id="SSF53383">
    <property type="entry name" value="PLP-dependent transferases"/>
    <property type="match status" value="1"/>
</dbReference>
<reference evidence="6 7" key="1">
    <citation type="submission" date="2021-01" db="EMBL/GenBank/DDBJ databases">
        <title>Genomics of switchgrass bacterial isolates.</title>
        <authorList>
            <person name="Shade A."/>
        </authorList>
    </citation>
    <scope>NUCLEOTIDE SEQUENCE [LARGE SCALE GENOMIC DNA]</scope>
    <source>
        <strain evidence="6 7">PvP111</strain>
    </source>
</reference>
<comment type="cofactor">
    <cofactor evidence="1 3 4">
        <name>pyridoxal 5'-phosphate</name>
        <dbReference type="ChEBI" id="CHEBI:597326"/>
    </cofactor>
</comment>
<dbReference type="PANTHER" id="PTHR43586">
    <property type="entry name" value="CYSTEINE DESULFURASE"/>
    <property type="match status" value="1"/>
</dbReference>
<organism evidence="6 7">
    <name type="scientific">Rhodococcoides corynebacterioides</name>
    <dbReference type="NCBI Taxonomy" id="53972"/>
    <lineage>
        <taxon>Bacteria</taxon>
        <taxon>Bacillati</taxon>
        <taxon>Actinomycetota</taxon>
        <taxon>Actinomycetes</taxon>
        <taxon>Mycobacteriales</taxon>
        <taxon>Nocardiaceae</taxon>
        <taxon>Rhodococcoides</taxon>
    </lineage>
</organism>
<dbReference type="InterPro" id="IPR000192">
    <property type="entry name" value="Aminotrans_V_dom"/>
</dbReference>
<dbReference type="PANTHER" id="PTHR43586:SF24">
    <property type="entry name" value="BLR4730 PROTEIN"/>
    <property type="match status" value="1"/>
</dbReference>
<keyword evidence="3 6" id="KW-0456">Lyase</keyword>
<comment type="pathway">
    <text evidence="3">Amino-acid biosynthesis; ergothioneine biosynthesis.</text>
</comment>
<dbReference type="Gene3D" id="3.40.640.10">
    <property type="entry name" value="Type I PLP-dependent aspartate aminotransferase-like (Major domain)"/>
    <property type="match status" value="1"/>
</dbReference>
<dbReference type="EMBL" id="JAFBBK010000001">
    <property type="protein sequence ID" value="MBM7413797.1"/>
    <property type="molecule type" value="Genomic_DNA"/>
</dbReference>
<protein>
    <recommendedName>
        <fullName evidence="3">Probable hercynylcysteine sulfoxide lyase</fullName>
        <ecNumber evidence="3">4.4.-.-</ecNumber>
    </recommendedName>
</protein>
<dbReference type="PROSITE" id="PS00595">
    <property type="entry name" value="AA_TRANSFER_CLASS_5"/>
    <property type="match status" value="1"/>
</dbReference>
<evidence type="ECO:0000259" key="5">
    <source>
        <dbReference type="Pfam" id="PF00266"/>
    </source>
</evidence>
<proteinExistence type="inferred from homology"/>
<dbReference type="GO" id="GO:0016829">
    <property type="term" value="F:lyase activity"/>
    <property type="evidence" value="ECO:0007669"/>
    <property type="project" value="UniProtKB-KW"/>
</dbReference>
<evidence type="ECO:0000313" key="6">
    <source>
        <dbReference type="EMBL" id="MBM7413797.1"/>
    </source>
</evidence>
<gene>
    <name evidence="3" type="primary">egtE</name>
    <name evidence="6" type="ORF">JOE42_000530</name>
</gene>
<dbReference type="RefSeq" id="WP_204866501.1">
    <property type="nucleotide sequence ID" value="NZ_JAFBBK010000001.1"/>
</dbReference>
<dbReference type="HAMAP" id="MF_02038">
    <property type="entry name" value="EgtE"/>
    <property type="match status" value="1"/>
</dbReference>
<dbReference type="EC" id="4.4.-.-" evidence="3"/>
<dbReference type="InterPro" id="IPR020578">
    <property type="entry name" value="Aminotrans_V_PyrdxlP_BS"/>
</dbReference>
<dbReference type="InterPro" id="IPR015421">
    <property type="entry name" value="PyrdxlP-dep_Trfase_major"/>
</dbReference>
<accession>A0ABS2KPC6</accession>
<dbReference type="Gene3D" id="3.90.1150.10">
    <property type="entry name" value="Aspartate Aminotransferase, domain 1"/>
    <property type="match status" value="1"/>
</dbReference>
<evidence type="ECO:0000313" key="7">
    <source>
        <dbReference type="Proteomes" id="UP000703038"/>
    </source>
</evidence>
<keyword evidence="2 3" id="KW-0663">Pyridoxal phosphate</keyword>
<evidence type="ECO:0000256" key="2">
    <source>
        <dbReference type="ARBA" id="ARBA00022898"/>
    </source>
</evidence>
<dbReference type="InterPro" id="IPR015424">
    <property type="entry name" value="PyrdxlP-dep_Trfase"/>
</dbReference>
<keyword evidence="7" id="KW-1185">Reference proteome</keyword>